<evidence type="ECO:0000256" key="2">
    <source>
        <dbReference type="ARBA" id="ARBA00006533"/>
    </source>
</evidence>
<evidence type="ECO:0000259" key="9">
    <source>
        <dbReference type="Pfam" id="PF12719"/>
    </source>
</evidence>
<keyword evidence="7" id="KW-0131">Cell cycle</keyword>
<dbReference type="InterPro" id="IPR027165">
    <property type="entry name" value="CND3"/>
</dbReference>
<name>A0A8X6FSK3_TRICU</name>
<feature type="domain" description="Nuclear condensin complex subunit 3 C-terminal" evidence="9">
    <location>
        <begin position="485"/>
        <end position="705"/>
    </location>
</feature>
<dbReference type="GO" id="GO:0000793">
    <property type="term" value="C:condensed chromosome"/>
    <property type="evidence" value="ECO:0007669"/>
    <property type="project" value="TreeGrafter"/>
</dbReference>
<evidence type="ECO:0000256" key="4">
    <source>
        <dbReference type="ARBA" id="ARBA00022618"/>
    </source>
</evidence>
<dbReference type="OrthoDB" id="27187at2759"/>
<comment type="caution">
    <text evidence="10">The sequence shown here is derived from an EMBL/GenBank/DDBJ whole genome shotgun (WGS) entry which is preliminary data.</text>
</comment>
<keyword evidence="4" id="KW-0132">Cell division</keyword>
<comment type="subcellular location">
    <subcellularLocation>
        <location evidence="1">Chromosome</location>
    </subcellularLocation>
</comment>
<dbReference type="Proteomes" id="UP000887116">
    <property type="component" value="Unassembled WGS sequence"/>
</dbReference>
<gene>
    <name evidence="10" type="primary">NCAPG</name>
    <name evidence="10" type="ORF">TNCT_366131</name>
</gene>
<dbReference type="InterPro" id="IPR025977">
    <property type="entry name" value="Cnd3_C"/>
</dbReference>
<proteinExistence type="inferred from homology"/>
<evidence type="ECO:0000256" key="1">
    <source>
        <dbReference type="ARBA" id="ARBA00004286"/>
    </source>
</evidence>
<dbReference type="GO" id="GO:0005737">
    <property type="term" value="C:cytoplasm"/>
    <property type="evidence" value="ECO:0007669"/>
    <property type="project" value="TreeGrafter"/>
</dbReference>
<keyword evidence="6" id="KW-0226">DNA condensation</keyword>
<evidence type="ECO:0000256" key="6">
    <source>
        <dbReference type="ARBA" id="ARBA00023067"/>
    </source>
</evidence>
<sequence length="1001" mass="115147">MSSDIEEEKSIHERLIDIFEASSVEVDSSGLIKRFNDIYDSSSGHGLEEIFEHILKIILSENKRNNDVCRIMYFISELLVNLDNKFKDANAKESMTEIDDIMHPLLKKLFMLLEKWSQASSFTVRYRSCQLLHIILTYIQDHGIGELDMDTYETMLKIIEARKLDVSCNVRIHAILLAKFFQDPSSINDPVIAGLCWQMENDPNPRVRQITVSIVAACEETIIPITKRFLYDKNANVRNAALLHICNRISPRSFTTVQRIMIFKNCFSDPSPLVRRNAEQRLIPVWFRAYKDKMSRFFNDLREGNESLDNLTFISGLLHVLSKCVKIAQIVDEIGLDVDTCLPKSTLTGEQAFLWRHFYQLAFKDERLTKFIPLPEDLVDFILKYFFCSSIEEDQIYLFNELILFLIDIVNANGVEKCEKIFPEILKIIKNPFISHEVMPYIVPLYLNYAPKEREAIQKDLMDVIEDLLKLLQFTPGQEKSIVLKCFAITSQVLIEEKSTTGNFRNIKEILICNYLDSEDTELRIQSITTLCLYCQLDLIESKLSWPYFSEAVNIGISPLRNTLLKGAFDILRCYGWEIFSDLTNSGEDLFNEALNNLLLHLEDDENERNIVVQGILKLYLAHHTVSPTILSQIIMFLFHPDEYHSSKKDFEEFFQCYGETKEEAECLSKAFLNVINILFDADKNSPFYKISIKKVALELIEYSNGFENSKDFTLEISFKDLLILKLTKKFLKKPWCLPASDLHAVCNQLMPTNFDQLLQLKENIKLIIEHLQFDVSQQKTPFAKRSIKQFSSYLKKIHVAMNKAPLIQGRKSTASPLEKKLFTNSYTDESSSNSLKEVEINSLSSPEHSDVSSPRNISLSLSNCKSSTSSVYESPLVEKSFLGIQTPLPSSTPARRKTPLTVKAVSRKKPPLSIKTLPEEIFFAAKTPAKTPARKTTLPVKTPKKRDTPLPVKTPKKRDTPLPVKTPKKRKLLYQLRLLKKGGLLYQFKFLQKILILNEV</sequence>
<dbReference type="InterPro" id="IPR011989">
    <property type="entry name" value="ARM-like"/>
</dbReference>
<dbReference type="GO" id="GO:0007076">
    <property type="term" value="P:mitotic chromosome condensation"/>
    <property type="evidence" value="ECO:0007669"/>
    <property type="project" value="InterPro"/>
</dbReference>
<dbReference type="PANTHER" id="PTHR14418">
    <property type="entry name" value="CONDENSIN COMPLEX SUBUNIT 3-RELATED"/>
    <property type="match status" value="1"/>
</dbReference>
<dbReference type="EMBL" id="BMAO01033213">
    <property type="protein sequence ID" value="GFQ87896.1"/>
    <property type="molecule type" value="Genomic_DNA"/>
</dbReference>
<dbReference type="GO" id="GO:0051301">
    <property type="term" value="P:cell division"/>
    <property type="evidence" value="ECO:0007669"/>
    <property type="project" value="UniProtKB-KW"/>
</dbReference>
<dbReference type="SUPFAM" id="SSF48371">
    <property type="entry name" value="ARM repeat"/>
    <property type="match status" value="1"/>
</dbReference>
<organism evidence="10 11">
    <name type="scientific">Trichonephila clavata</name>
    <name type="common">Joro spider</name>
    <name type="synonym">Nephila clavata</name>
    <dbReference type="NCBI Taxonomy" id="2740835"/>
    <lineage>
        <taxon>Eukaryota</taxon>
        <taxon>Metazoa</taxon>
        <taxon>Ecdysozoa</taxon>
        <taxon>Arthropoda</taxon>
        <taxon>Chelicerata</taxon>
        <taxon>Arachnida</taxon>
        <taxon>Araneae</taxon>
        <taxon>Araneomorphae</taxon>
        <taxon>Entelegynae</taxon>
        <taxon>Araneoidea</taxon>
        <taxon>Nephilidae</taxon>
        <taxon>Trichonephila</taxon>
    </lineage>
</organism>
<feature type="region of interest" description="Disordered" evidence="8">
    <location>
        <begin position="931"/>
        <end position="965"/>
    </location>
</feature>
<evidence type="ECO:0000256" key="5">
    <source>
        <dbReference type="ARBA" id="ARBA00022776"/>
    </source>
</evidence>
<evidence type="ECO:0000256" key="8">
    <source>
        <dbReference type="SAM" id="MobiDB-lite"/>
    </source>
</evidence>
<keyword evidence="3" id="KW-0158">Chromosome</keyword>
<comment type="similarity">
    <text evidence="2">Belongs to the CND3 (condensin subunit 3) family.</text>
</comment>
<dbReference type="InterPro" id="IPR016024">
    <property type="entry name" value="ARM-type_fold"/>
</dbReference>
<evidence type="ECO:0000313" key="11">
    <source>
        <dbReference type="Proteomes" id="UP000887116"/>
    </source>
</evidence>
<accession>A0A8X6FSK3</accession>
<evidence type="ECO:0000313" key="10">
    <source>
        <dbReference type="EMBL" id="GFQ87896.1"/>
    </source>
</evidence>
<keyword evidence="5" id="KW-0498">Mitosis</keyword>
<dbReference type="AlphaFoldDB" id="A0A8X6FSK3"/>
<evidence type="ECO:0000256" key="7">
    <source>
        <dbReference type="ARBA" id="ARBA00023306"/>
    </source>
</evidence>
<protein>
    <submittedName>
        <fullName evidence="10">Condensin complex subunit 3</fullName>
    </submittedName>
</protein>
<dbReference type="Pfam" id="PF12719">
    <property type="entry name" value="Cnd3"/>
    <property type="match status" value="1"/>
</dbReference>
<dbReference type="PANTHER" id="PTHR14418:SF5">
    <property type="entry name" value="CONDENSIN COMPLEX SUBUNIT 3"/>
    <property type="match status" value="1"/>
</dbReference>
<keyword evidence="11" id="KW-1185">Reference proteome</keyword>
<reference evidence="10" key="1">
    <citation type="submission" date="2020-07" db="EMBL/GenBank/DDBJ databases">
        <title>Multicomponent nature underlies the extraordinary mechanical properties of spider dragline silk.</title>
        <authorList>
            <person name="Kono N."/>
            <person name="Nakamura H."/>
            <person name="Mori M."/>
            <person name="Yoshida Y."/>
            <person name="Ohtoshi R."/>
            <person name="Malay A.D."/>
            <person name="Moran D.A.P."/>
            <person name="Tomita M."/>
            <person name="Numata K."/>
            <person name="Arakawa K."/>
        </authorList>
    </citation>
    <scope>NUCLEOTIDE SEQUENCE</scope>
</reference>
<dbReference type="GO" id="GO:0000796">
    <property type="term" value="C:condensin complex"/>
    <property type="evidence" value="ECO:0007669"/>
    <property type="project" value="InterPro"/>
</dbReference>
<feature type="compositionally biased region" description="Low complexity" evidence="8">
    <location>
        <begin position="931"/>
        <end position="940"/>
    </location>
</feature>
<evidence type="ECO:0000256" key="3">
    <source>
        <dbReference type="ARBA" id="ARBA00022454"/>
    </source>
</evidence>
<dbReference type="Gene3D" id="1.25.10.10">
    <property type="entry name" value="Leucine-rich Repeat Variant"/>
    <property type="match status" value="1"/>
</dbReference>